<evidence type="ECO:0000313" key="2">
    <source>
        <dbReference type="Proteomes" id="UP000004995"/>
    </source>
</evidence>
<dbReference type="Gramene" id="KQL03235">
    <property type="protein sequence ID" value="KQL03235"/>
    <property type="gene ID" value="SETIT_005495mg"/>
</dbReference>
<dbReference type="EnsemblPlants" id="KQL03235">
    <property type="protein sequence ID" value="KQL03235"/>
    <property type="gene ID" value="SETIT_005495mg"/>
</dbReference>
<dbReference type="HOGENOM" id="CLU_3385635_0_0_1"/>
<name>K3XU88_SETIT</name>
<accession>K3XU88</accession>
<evidence type="ECO:0000313" key="1">
    <source>
        <dbReference type="EnsemblPlants" id="KQL03235"/>
    </source>
</evidence>
<dbReference type="Proteomes" id="UP000004995">
    <property type="component" value="Unassembled WGS sequence"/>
</dbReference>
<sequence length="33" mass="3862">MDSCSLVVKNFLCQIIVRKLRLPLLCYCNYVVN</sequence>
<dbReference type="InParanoid" id="K3XU88"/>
<dbReference type="AlphaFoldDB" id="K3XU88"/>
<keyword evidence="2" id="KW-1185">Reference proteome</keyword>
<dbReference type="EMBL" id="AGNK02002733">
    <property type="status" value="NOT_ANNOTATED_CDS"/>
    <property type="molecule type" value="Genomic_DNA"/>
</dbReference>
<protein>
    <submittedName>
        <fullName evidence="1">Uncharacterized protein</fullName>
    </submittedName>
</protein>
<reference evidence="1" key="2">
    <citation type="submission" date="2018-08" db="UniProtKB">
        <authorList>
            <consortium name="EnsemblPlants"/>
        </authorList>
    </citation>
    <scope>IDENTIFICATION</scope>
    <source>
        <strain evidence="1">Yugu1</strain>
    </source>
</reference>
<proteinExistence type="predicted"/>
<reference evidence="2" key="1">
    <citation type="journal article" date="2012" name="Nat. Biotechnol.">
        <title>Reference genome sequence of the model plant Setaria.</title>
        <authorList>
            <person name="Bennetzen J.L."/>
            <person name="Schmutz J."/>
            <person name="Wang H."/>
            <person name="Percifield R."/>
            <person name="Hawkins J."/>
            <person name="Pontaroli A.C."/>
            <person name="Estep M."/>
            <person name="Feng L."/>
            <person name="Vaughn J.N."/>
            <person name="Grimwood J."/>
            <person name="Jenkins J."/>
            <person name="Barry K."/>
            <person name="Lindquist E."/>
            <person name="Hellsten U."/>
            <person name="Deshpande S."/>
            <person name="Wang X."/>
            <person name="Wu X."/>
            <person name="Mitros T."/>
            <person name="Triplett J."/>
            <person name="Yang X."/>
            <person name="Ye C.Y."/>
            <person name="Mauro-Herrera M."/>
            <person name="Wang L."/>
            <person name="Li P."/>
            <person name="Sharma M."/>
            <person name="Sharma R."/>
            <person name="Ronald P.C."/>
            <person name="Panaud O."/>
            <person name="Kellogg E.A."/>
            <person name="Brutnell T.P."/>
            <person name="Doust A.N."/>
            <person name="Tuskan G.A."/>
            <person name="Rokhsar D."/>
            <person name="Devos K.M."/>
        </authorList>
    </citation>
    <scope>NUCLEOTIDE SEQUENCE [LARGE SCALE GENOMIC DNA]</scope>
    <source>
        <strain evidence="2">cv. Yugu1</strain>
    </source>
</reference>
<organism evidence="1 2">
    <name type="scientific">Setaria italica</name>
    <name type="common">Foxtail millet</name>
    <name type="synonym">Panicum italicum</name>
    <dbReference type="NCBI Taxonomy" id="4555"/>
    <lineage>
        <taxon>Eukaryota</taxon>
        <taxon>Viridiplantae</taxon>
        <taxon>Streptophyta</taxon>
        <taxon>Embryophyta</taxon>
        <taxon>Tracheophyta</taxon>
        <taxon>Spermatophyta</taxon>
        <taxon>Magnoliopsida</taxon>
        <taxon>Liliopsida</taxon>
        <taxon>Poales</taxon>
        <taxon>Poaceae</taxon>
        <taxon>PACMAD clade</taxon>
        <taxon>Panicoideae</taxon>
        <taxon>Panicodae</taxon>
        <taxon>Paniceae</taxon>
        <taxon>Cenchrinae</taxon>
        <taxon>Setaria</taxon>
    </lineage>
</organism>